<organism evidence="9 10">
    <name type="scientific">Dermabacter jinjuensis</name>
    <dbReference type="NCBI Taxonomy" id="1667168"/>
    <lineage>
        <taxon>Bacteria</taxon>
        <taxon>Bacillati</taxon>
        <taxon>Actinomycetota</taxon>
        <taxon>Actinomycetes</taxon>
        <taxon>Micrococcales</taxon>
        <taxon>Dermabacteraceae</taxon>
        <taxon>Dermabacter</taxon>
    </lineage>
</organism>
<dbReference type="Pfam" id="PF06781">
    <property type="entry name" value="CrgA"/>
    <property type="match status" value="1"/>
</dbReference>
<evidence type="ECO:0000313" key="10">
    <source>
        <dbReference type="Proteomes" id="UP000815698"/>
    </source>
</evidence>
<feature type="compositionally biased region" description="Basic and acidic residues" evidence="8">
    <location>
        <begin position="43"/>
        <end position="61"/>
    </location>
</feature>
<dbReference type="EMBL" id="CP023482">
    <property type="protein sequence ID" value="ATH95889.1"/>
    <property type="molecule type" value="Genomic_DNA"/>
</dbReference>
<proteinExistence type="inferred from homology"/>
<feature type="region of interest" description="Disordered" evidence="8">
    <location>
        <begin position="25"/>
        <end position="67"/>
    </location>
</feature>
<protein>
    <recommendedName>
        <fullName evidence="7">Cell division protein CrgA</fullName>
    </recommendedName>
</protein>
<keyword evidence="10" id="KW-1185">Reference proteome</keyword>
<comment type="similarity">
    <text evidence="7">Belongs to the CrgA family.</text>
</comment>
<comment type="function">
    <text evidence="7">Involved in cell division.</text>
</comment>
<evidence type="ECO:0000256" key="7">
    <source>
        <dbReference type="HAMAP-Rule" id="MF_00631"/>
    </source>
</evidence>
<name>A0ABM6PLK7_9MICO</name>
<keyword evidence="5 7" id="KW-0472">Membrane</keyword>
<evidence type="ECO:0000256" key="3">
    <source>
        <dbReference type="ARBA" id="ARBA00022692"/>
    </source>
</evidence>
<evidence type="ECO:0000256" key="8">
    <source>
        <dbReference type="SAM" id="MobiDB-lite"/>
    </source>
</evidence>
<evidence type="ECO:0000256" key="4">
    <source>
        <dbReference type="ARBA" id="ARBA00022989"/>
    </source>
</evidence>
<dbReference type="Proteomes" id="UP000815698">
    <property type="component" value="Chromosome"/>
</dbReference>
<evidence type="ECO:0000256" key="6">
    <source>
        <dbReference type="ARBA" id="ARBA00023306"/>
    </source>
</evidence>
<dbReference type="InterPro" id="IPR009619">
    <property type="entry name" value="CrgA"/>
</dbReference>
<sequence>MPSPAPLPPLGAARRIRDRCERYPMAKKVRRSSTIPTQQNQPARDRVTRAEAEARRSRRAQESAAEAYKPSPAWLVPTAVTLLILGILYMVVYYISSAQYPLPIGDWNLAVGIGILLAGGGLLTFWR</sequence>
<keyword evidence="6 7" id="KW-0131">Cell cycle</keyword>
<evidence type="ECO:0000256" key="5">
    <source>
        <dbReference type="ARBA" id="ARBA00023136"/>
    </source>
</evidence>
<feature type="transmembrane region" description="Helical" evidence="7">
    <location>
        <begin position="73"/>
        <end position="95"/>
    </location>
</feature>
<evidence type="ECO:0000313" key="9">
    <source>
        <dbReference type="EMBL" id="ATH95889.1"/>
    </source>
</evidence>
<accession>A0ABM6PLK7</accession>
<feature type="transmembrane region" description="Helical" evidence="7">
    <location>
        <begin position="107"/>
        <end position="126"/>
    </location>
</feature>
<comment type="subcellular location">
    <subcellularLocation>
        <location evidence="7">Cell membrane</location>
        <topology evidence="7">Multi-pass membrane protein</topology>
    </subcellularLocation>
</comment>
<reference evidence="9 10" key="1">
    <citation type="journal article" date="2016" name="Int. J. Syst. Evol. Microbiol.">
        <title>Dermabacter jinjuensis sp. nov., a novel species of the genus Dermabacter isolated from a clinical specimen.</title>
        <authorList>
            <person name="Park Y.K."/>
            <person name="Lee K.M."/>
            <person name="Lee W.K."/>
            <person name="Cho M.J."/>
            <person name="Lee H.S."/>
            <person name="Cho Y.G."/>
            <person name="Lee Y.C."/>
            <person name="Lee W.K."/>
            <person name="Seong W.K."/>
            <person name="Hwang K.J."/>
        </authorList>
    </citation>
    <scope>NUCLEOTIDE SEQUENCE [LARGE SCALE GENOMIC DNA]</scope>
    <source>
        <strain evidence="9 10">32T</strain>
    </source>
</reference>
<keyword evidence="1 7" id="KW-1003">Cell membrane</keyword>
<dbReference type="HAMAP" id="MF_00631">
    <property type="entry name" value="CrgA"/>
    <property type="match status" value="1"/>
</dbReference>
<evidence type="ECO:0000256" key="1">
    <source>
        <dbReference type="ARBA" id="ARBA00022475"/>
    </source>
</evidence>
<keyword evidence="3 7" id="KW-0812">Transmembrane</keyword>
<evidence type="ECO:0000256" key="2">
    <source>
        <dbReference type="ARBA" id="ARBA00022618"/>
    </source>
</evidence>
<feature type="compositionally biased region" description="Polar residues" evidence="8">
    <location>
        <begin position="32"/>
        <end position="42"/>
    </location>
</feature>
<gene>
    <name evidence="7" type="primary">crgA</name>
    <name evidence="9" type="ORF">COP05_01355</name>
</gene>
<keyword evidence="2 7" id="KW-0132">Cell division</keyword>
<keyword evidence="4 7" id="KW-1133">Transmembrane helix</keyword>